<evidence type="ECO:0000256" key="4">
    <source>
        <dbReference type="ARBA" id="ARBA00023033"/>
    </source>
</evidence>
<dbReference type="Pfam" id="PF00296">
    <property type="entry name" value="Bac_luciferase"/>
    <property type="match status" value="1"/>
</dbReference>
<dbReference type="GO" id="GO:0046306">
    <property type="term" value="P:alkanesulfonate catabolic process"/>
    <property type="evidence" value="ECO:0007669"/>
    <property type="project" value="TreeGrafter"/>
</dbReference>
<evidence type="ECO:0000259" key="5">
    <source>
        <dbReference type="Pfam" id="PF00296"/>
    </source>
</evidence>
<evidence type="ECO:0000313" key="6">
    <source>
        <dbReference type="EMBL" id="KUN76655.1"/>
    </source>
</evidence>
<dbReference type="SUPFAM" id="SSF51679">
    <property type="entry name" value="Bacterial luciferase-like"/>
    <property type="match status" value="1"/>
</dbReference>
<proteinExistence type="predicted"/>
<comment type="caution">
    <text evidence="6">The sequence shown here is derived from an EMBL/GenBank/DDBJ whole genome shotgun (WGS) entry which is preliminary data.</text>
</comment>
<dbReference type="Proteomes" id="UP000052982">
    <property type="component" value="Unassembled WGS sequence"/>
</dbReference>
<evidence type="ECO:0000313" key="7">
    <source>
        <dbReference type="Proteomes" id="UP000052982"/>
    </source>
</evidence>
<name>A0A101SM47_9ACTN</name>
<dbReference type="GO" id="GO:0008726">
    <property type="term" value="F:alkanesulfonate monooxygenase activity"/>
    <property type="evidence" value="ECO:0007669"/>
    <property type="project" value="TreeGrafter"/>
</dbReference>
<dbReference type="PANTHER" id="PTHR42847">
    <property type="entry name" value="ALKANESULFONATE MONOOXYGENASE"/>
    <property type="match status" value="1"/>
</dbReference>
<dbReference type="InterPro" id="IPR050172">
    <property type="entry name" value="SsuD_RutA_monooxygenase"/>
</dbReference>
<dbReference type="Gene3D" id="3.20.20.30">
    <property type="entry name" value="Luciferase-like domain"/>
    <property type="match status" value="1"/>
</dbReference>
<reference evidence="6 7" key="1">
    <citation type="submission" date="2015-10" db="EMBL/GenBank/DDBJ databases">
        <title>Draft genome sequence of Streptomyces griseoruber DSM 40281, type strain for the species Streptomyces griseoruber.</title>
        <authorList>
            <person name="Ruckert C."/>
            <person name="Winkler A."/>
            <person name="Kalinowski J."/>
            <person name="Kampfer P."/>
            <person name="Glaeser S."/>
        </authorList>
    </citation>
    <scope>NUCLEOTIDE SEQUENCE [LARGE SCALE GENOMIC DNA]</scope>
    <source>
        <strain evidence="6 7">DSM 40281</strain>
    </source>
</reference>
<organism evidence="6 7">
    <name type="scientific">Streptomyces griseoruber</name>
    <dbReference type="NCBI Taxonomy" id="1943"/>
    <lineage>
        <taxon>Bacteria</taxon>
        <taxon>Bacillati</taxon>
        <taxon>Actinomycetota</taxon>
        <taxon>Actinomycetes</taxon>
        <taxon>Kitasatosporales</taxon>
        <taxon>Streptomycetaceae</taxon>
        <taxon>Streptomyces</taxon>
    </lineage>
</organism>
<evidence type="ECO:0000256" key="2">
    <source>
        <dbReference type="ARBA" id="ARBA00022643"/>
    </source>
</evidence>
<dbReference type="InterPro" id="IPR019921">
    <property type="entry name" value="Lucif-like_OxRdtase_Rv2161c"/>
</dbReference>
<dbReference type="AlphaFoldDB" id="A0A101SM47"/>
<accession>A0A101SM47</accession>
<dbReference type="OrthoDB" id="3206024at2"/>
<dbReference type="STRING" id="1943.AQJ64_37480"/>
<keyword evidence="3" id="KW-0560">Oxidoreductase</keyword>
<gene>
    <name evidence="6" type="ORF">AQJ64_37480</name>
</gene>
<feature type="domain" description="Luciferase-like" evidence="5">
    <location>
        <begin position="19"/>
        <end position="222"/>
    </location>
</feature>
<keyword evidence="2" id="KW-0288">FMN</keyword>
<evidence type="ECO:0000256" key="1">
    <source>
        <dbReference type="ARBA" id="ARBA00022630"/>
    </source>
</evidence>
<evidence type="ECO:0000256" key="3">
    <source>
        <dbReference type="ARBA" id="ARBA00023002"/>
    </source>
</evidence>
<keyword evidence="4" id="KW-0503">Monooxygenase</keyword>
<keyword evidence="7" id="KW-1185">Reference proteome</keyword>
<keyword evidence="1" id="KW-0285">Flavoprotein</keyword>
<dbReference type="NCBIfam" id="TIGR03619">
    <property type="entry name" value="F420_Rv2161c"/>
    <property type="match status" value="1"/>
</dbReference>
<dbReference type="EMBL" id="LMWW01000065">
    <property type="protein sequence ID" value="KUN76655.1"/>
    <property type="molecule type" value="Genomic_DNA"/>
</dbReference>
<dbReference type="PANTHER" id="PTHR42847:SF4">
    <property type="entry name" value="ALKANESULFONATE MONOOXYGENASE-RELATED"/>
    <property type="match status" value="1"/>
</dbReference>
<dbReference type="InterPro" id="IPR036661">
    <property type="entry name" value="Luciferase-like_sf"/>
</dbReference>
<sequence length="276" mass="30502">MKFGFVMFPTRDAIAPGDFGALLEDRGFESLFVPDHTHIPAVTPEKDDVANLAPEFRNGMDPFVALGALAQATSTLQIGTAILLVPERDPIVTAKAVASVDVLSGGRMNFGVGPGWIKQELRNHGTNPDDRWQVMRERVEAMREIWTQDIASYHGEFVDFADITSWPKPVRTPHPPVLVAGNGPGVTERVLAYGEEWIPMARPGVLDQIAEFKKTARKPGSDEPLPVTLFGGELRDVDAYEAVGVDRVLIWVRPLDTARMTRTIDRIALRLGDRLR</sequence>
<dbReference type="RefSeq" id="WP_055634212.1">
    <property type="nucleotide sequence ID" value="NZ_JBIRRP010000014.1"/>
</dbReference>
<protein>
    <submittedName>
        <fullName evidence="6">LLM class F420-dependent oxidoreductase</fullName>
    </submittedName>
</protein>
<dbReference type="InterPro" id="IPR011251">
    <property type="entry name" value="Luciferase-like_dom"/>
</dbReference>